<reference evidence="2 3" key="1">
    <citation type="submission" date="2014-02" db="EMBL/GenBank/DDBJ databases">
        <authorList>
            <person name="Sears C."/>
            <person name="Carroll K."/>
            <person name="Sack B.R."/>
            <person name="Qadri F."/>
            <person name="Myers L.L."/>
            <person name="Chung G.-T."/>
            <person name="Escheverria P."/>
            <person name="Fraser C.M."/>
            <person name="Sadzewicz L."/>
            <person name="Shefchek K.A."/>
            <person name="Tallon L."/>
            <person name="Das S.P."/>
            <person name="Daugherty S."/>
            <person name="Mongodin E.F."/>
        </authorList>
    </citation>
    <scope>NUCLEOTIDE SEQUENCE [LARGE SCALE GENOMIC DNA]</scope>
    <source>
        <strain evidence="3">3998T(B)3</strain>
    </source>
</reference>
<dbReference type="SMR" id="A0A015U0Z6"/>
<protein>
    <submittedName>
        <fullName evidence="2">LicD family protein</fullName>
    </submittedName>
</protein>
<proteinExistence type="predicted"/>
<evidence type="ECO:0000313" key="2">
    <source>
        <dbReference type="EMBL" id="EXY88417.1"/>
    </source>
</evidence>
<dbReference type="AlphaFoldDB" id="A0A015U0Z6"/>
<name>A0A015U0Z6_BACFG</name>
<gene>
    <name evidence="2" type="ORF">M125_4970</name>
</gene>
<dbReference type="RefSeq" id="WP_005791235.1">
    <property type="nucleotide sequence ID" value="NZ_JGDB01000281.1"/>
</dbReference>
<feature type="domain" description="LicD/FKTN/FKRP nucleotidyltransferase" evidence="1">
    <location>
        <begin position="151"/>
        <end position="187"/>
    </location>
</feature>
<dbReference type="InterPro" id="IPR052942">
    <property type="entry name" value="LPS_cholinephosphotransferase"/>
</dbReference>
<feature type="domain" description="LicD/FKTN/FKRP nucleotidyltransferase" evidence="1">
    <location>
        <begin position="23"/>
        <end position="137"/>
    </location>
</feature>
<dbReference type="PANTHER" id="PTHR43404">
    <property type="entry name" value="LIPOPOLYSACCHARIDE CHOLINEPHOSPHOTRANSFERASE LICD"/>
    <property type="match status" value="1"/>
</dbReference>
<dbReference type="GO" id="GO:0009100">
    <property type="term" value="P:glycoprotein metabolic process"/>
    <property type="evidence" value="ECO:0007669"/>
    <property type="project" value="UniProtKB-ARBA"/>
</dbReference>
<dbReference type="EMBL" id="JGDB01000281">
    <property type="protein sequence ID" value="EXY88417.1"/>
    <property type="molecule type" value="Genomic_DNA"/>
</dbReference>
<dbReference type="Proteomes" id="UP000020773">
    <property type="component" value="Unassembled WGS sequence"/>
</dbReference>
<dbReference type="Pfam" id="PF04991">
    <property type="entry name" value="LicD"/>
    <property type="match status" value="2"/>
</dbReference>
<dbReference type="PATRIC" id="fig|1339316.3.peg.4715"/>
<comment type="caution">
    <text evidence="2">The sequence shown here is derived from an EMBL/GenBank/DDBJ whole genome shotgun (WGS) entry which is preliminary data.</text>
</comment>
<evidence type="ECO:0000259" key="1">
    <source>
        <dbReference type="Pfam" id="PF04991"/>
    </source>
</evidence>
<evidence type="ECO:0000313" key="3">
    <source>
        <dbReference type="Proteomes" id="UP000020773"/>
    </source>
</evidence>
<dbReference type="PANTHER" id="PTHR43404:SF1">
    <property type="entry name" value="MNN4P"/>
    <property type="match status" value="1"/>
</dbReference>
<sequence>MNIDIKEAHRRMLYLLQSFDTVCKKHDIDYWLDYGTLLGAIRHQGFIPWDTDTDVGMLRSDYALFLEKGVPELPQDIFFQTPETEPAMAPWSWLVEARLRDRHSRYVPDKKTPAEPMQFGGLQLDLFIYDWDGKYENALSNSFERNLSESRIHLRLDEVEYLDTARFEGVEFPVPSGYDAYLTRCYGDYRTFPPEEERQIPEVVAWSV</sequence>
<dbReference type="InterPro" id="IPR007074">
    <property type="entry name" value="LicD/FKTN/FKRP_NTP_transf"/>
</dbReference>
<organism evidence="2 3">
    <name type="scientific">Bacteroides fragilis str. 3998T(B)3</name>
    <dbReference type="NCBI Taxonomy" id="1339316"/>
    <lineage>
        <taxon>Bacteria</taxon>
        <taxon>Pseudomonadati</taxon>
        <taxon>Bacteroidota</taxon>
        <taxon>Bacteroidia</taxon>
        <taxon>Bacteroidales</taxon>
        <taxon>Bacteroidaceae</taxon>
        <taxon>Bacteroides</taxon>
    </lineage>
</organism>
<accession>A0A015U0Z6</accession>